<feature type="transmembrane region" description="Helical" evidence="2">
    <location>
        <begin position="587"/>
        <end position="606"/>
    </location>
</feature>
<dbReference type="EMBL" id="BAABBA010000027">
    <property type="protein sequence ID" value="GAA3510204.1"/>
    <property type="molecule type" value="Genomic_DNA"/>
</dbReference>
<dbReference type="SUPFAM" id="SSF53448">
    <property type="entry name" value="Nucleotide-diphospho-sugar transferases"/>
    <property type="match status" value="1"/>
</dbReference>
<name>A0ABP6UNT6_9MICO</name>
<dbReference type="Proteomes" id="UP001499841">
    <property type="component" value="Unassembled WGS sequence"/>
</dbReference>
<dbReference type="PANTHER" id="PTHR43685">
    <property type="entry name" value="GLYCOSYLTRANSFERASE"/>
    <property type="match status" value="1"/>
</dbReference>
<protein>
    <recommendedName>
        <fullName evidence="5">Glycosyltransferase</fullName>
    </recommendedName>
</protein>
<comment type="caution">
    <text evidence="3">The sequence shown here is derived from an EMBL/GenBank/DDBJ whole genome shotgun (WGS) entry which is preliminary data.</text>
</comment>
<feature type="transmembrane region" description="Helical" evidence="2">
    <location>
        <begin position="848"/>
        <end position="868"/>
    </location>
</feature>
<dbReference type="InterPro" id="IPR029044">
    <property type="entry name" value="Nucleotide-diphossugar_trans"/>
</dbReference>
<evidence type="ECO:0000256" key="1">
    <source>
        <dbReference type="SAM" id="MobiDB-lite"/>
    </source>
</evidence>
<organism evidence="3 4">
    <name type="scientific">Georgenia daeguensis</name>
    <dbReference type="NCBI Taxonomy" id="908355"/>
    <lineage>
        <taxon>Bacteria</taxon>
        <taxon>Bacillati</taxon>
        <taxon>Actinomycetota</taxon>
        <taxon>Actinomycetes</taxon>
        <taxon>Micrococcales</taxon>
        <taxon>Bogoriellaceae</taxon>
        <taxon>Georgenia</taxon>
    </lineage>
</organism>
<keyword evidence="2" id="KW-0472">Membrane</keyword>
<gene>
    <name evidence="3" type="ORF">GCM10022262_37650</name>
</gene>
<evidence type="ECO:0000313" key="4">
    <source>
        <dbReference type="Proteomes" id="UP001499841"/>
    </source>
</evidence>
<feature type="transmembrane region" description="Helical" evidence="2">
    <location>
        <begin position="327"/>
        <end position="351"/>
    </location>
</feature>
<keyword evidence="2" id="KW-0812">Transmembrane</keyword>
<feature type="transmembrane region" description="Helical" evidence="2">
    <location>
        <begin position="780"/>
        <end position="800"/>
    </location>
</feature>
<feature type="transmembrane region" description="Helical" evidence="2">
    <location>
        <begin position="673"/>
        <end position="701"/>
    </location>
</feature>
<evidence type="ECO:0008006" key="5">
    <source>
        <dbReference type="Google" id="ProtNLM"/>
    </source>
</evidence>
<reference evidence="4" key="1">
    <citation type="journal article" date="2019" name="Int. J. Syst. Evol. Microbiol.">
        <title>The Global Catalogue of Microorganisms (GCM) 10K type strain sequencing project: providing services to taxonomists for standard genome sequencing and annotation.</title>
        <authorList>
            <consortium name="The Broad Institute Genomics Platform"/>
            <consortium name="The Broad Institute Genome Sequencing Center for Infectious Disease"/>
            <person name="Wu L."/>
            <person name="Ma J."/>
        </authorList>
    </citation>
    <scope>NUCLEOTIDE SEQUENCE [LARGE SCALE GENOMIC DNA]</scope>
    <source>
        <strain evidence="4">JCM 17459</strain>
    </source>
</reference>
<feature type="transmembrane region" description="Helical" evidence="2">
    <location>
        <begin position="880"/>
        <end position="907"/>
    </location>
</feature>
<dbReference type="PANTHER" id="PTHR43685:SF3">
    <property type="entry name" value="SLR2126 PROTEIN"/>
    <property type="match status" value="1"/>
</dbReference>
<dbReference type="InterPro" id="IPR050834">
    <property type="entry name" value="Glycosyltransf_2"/>
</dbReference>
<evidence type="ECO:0000313" key="3">
    <source>
        <dbReference type="EMBL" id="GAA3510204.1"/>
    </source>
</evidence>
<feature type="region of interest" description="Disordered" evidence="1">
    <location>
        <begin position="296"/>
        <end position="315"/>
    </location>
</feature>
<dbReference type="Pfam" id="PF13641">
    <property type="entry name" value="Glyco_tranf_2_3"/>
    <property type="match status" value="1"/>
</dbReference>
<dbReference type="RefSeq" id="WP_345044724.1">
    <property type="nucleotide sequence ID" value="NZ_BAABBA010000027.1"/>
</dbReference>
<dbReference type="Gene3D" id="3.90.550.10">
    <property type="entry name" value="Spore Coat Polysaccharide Biosynthesis Protein SpsA, Chain A"/>
    <property type="match status" value="1"/>
</dbReference>
<accession>A0ABP6UNT6</accession>
<feature type="transmembrane region" description="Helical" evidence="2">
    <location>
        <begin position="363"/>
        <end position="384"/>
    </location>
</feature>
<evidence type="ECO:0000256" key="2">
    <source>
        <dbReference type="SAM" id="Phobius"/>
    </source>
</evidence>
<keyword evidence="2" id="KW-1133">Transmembrane helix</keyword>
<proteinExistence type="predicted"/>
<feature type="transmembrane region" description="Helical" evidence="2">
    <location>
        <begin position="450"/>
        <end position="471"/>
    </location>
</feature>
<feature type="transmembrane region" description="Helical" evidence="2">
    <location>
        <begin position="812"/>
        <end position="828"/>
    </location>
</feature>
<feature type="transmembrane region" description="Helical" evidence="2">
    <location>
        <begin position="708"/>
        <end position="728"/>
    </location>
</feature>
<feature type="transmembrane region" description="Helical" evidence="2">
    <location>
        <begin position="537"/>
        <end position="556"/>
    </location>
</feature>
<keyword evidence="4" id="KW-1185">Reference proteome</keyword>
<feature type="transmembrane region" description="Helical" evidence="2">
    <location>
        <begin position="1165"/>
        <end position="1184"/>
    </location>
</feature>
<sequence>MAAQTPTPVRPSTLAVVVSAGVSVYLQRTLAALAAQTHLPEVVLVVDVGAPGRDLGTGVPVHDAVAGAGLDEVTRVRVVRAPEATTFGEAVRQGLEQYRALVERAAERARKRERATGTLSGSWSRVTGELTPVTTGEIRAVGVLGHAPDPGARPDWLWLLHDDSAPHPAALDQLLHAAESGRSVAILGAKQRDWAERDRLLEVGVRATRTARRVADIEPGEIDQGQHDHREDVLAVGTAGTLVRRAVWEELGGTDPALGPFGDGLELSRRARLAGHRVVVVPTAVVHHARASYLGLRSRPATQPGEDPAAGGPDTRRSYLARRRAQLYNGLVAAPGALVPLLVLGLLVLAPLRALWRVATKEIGLAGAEIAAALAVLAQPGALLRARRRTARVRRIPARALAPLQATGREIRRAKRDVRRTAAAARHAAQAPSELEIAERATLARRRRTGATLTLLVLTALALAAFAPLVLAGPLTGGALLPADATLGELWRAARSGWVAAGDGHPGPADPLLQVLAVAMLPLAPFGASANALVTALVVLAVPLAGFGAWFAAGAATRSVGLRAWAAATWALAPSLLLATGQGRLGALLAHVLLPWVALGIARAVAVDRRDVVLSGMVGARRTARARAAEAARTGEAGRDPVVPDLEDAVATPDDTVVTSRTRAGSIAAGAGAALALAAAAAGAPVLLPASIVAVVLLTLAVPRRRRVLLAVPLPALVVLGPLVAAALSDVGAGSWRLLLADPGAAYASDAGPSWLAALGWPVEPPALPGPGGDGAPAVLAQWGMVLGGATLALGAVLALLRGTGRARAVRAGWLVALVGLLAALLAARTDVAVGTGPDGVAQVVRGWAGPGTSLVVLGLLVAVVSAGDGLRAALRNRSFGVGQVAVAVLAPLLVLGPLVTAAGWLVSVRQADDTPTELLAVHGRPAAPVPAVAAEMQDSGSRSRVLALSPAGDTVRAQIWRGAGPQLTTASAVGALRDLVAAGPDAAADELARTVAAMSVGAGEDVGEVLGRHAVGVVVVPPEPDHVPAGTEPTTTERAALIEQLDATAGLDRVTENESGVIWRVSRESGQPGSASSVARARVVDADGAWVQDVGAGQIRIGTDLPSGPEGRTLVLAERADPGWRAWYDGRPLRATTDGWRQAFELPAHTGTLTVAHEAPGASAWAWVQGIVVALTVLLALPIRRRRTEVE</sequence>